<name>A0A382Q2I8_9ZZZZ</name>
<dbReference type="AlphaFoldDB" id="A0A382Q2I8"/>
<sequence>MSIPIYANDPDKFINDLTDWYNTSGQNN</sequence>
<proteinExistence type="predicted"/>
<dbReference type="EMBL" id="UINC01111150">
    <property type="protein sequence ID" value="SVC79148.1"/>
    <property type="molecule type" value="Genomic_DNA"/>
</dbReference>
<gene>
    <name evidence="1" type="ORF">METZ01_LOCUS332002</name>
</gene>
<evidence type="ECO:0000313" key="1">
    <source>
        <dbReference type="EMBL" id="SVC79148.1"/>
    </source>
</evidence>
<organism evidence="1">
    <name type="scientific">marine metagenome</name>
    <dbReference type="NCBI Taxonomy" id="408172"/>
    <lineage>
        <taxon>unclassified sequences</taxon>
        <taxon>metagenomes</taxon>
        <taxon>ecological metagenomes</taxon>
    </lineage>
</organism>
<feature type="non-terminal residue" evidence="1">
    <location>
        <position position="28"/>
    </location>
</feature>
<protein>
    <submittedName>
        <fullName evidence="1">Uncharacterized protein</fullName>
    </submittedName>
</protein>
<accession>A0A382Q2I8</accession>
<reference evidence="1" key="1">
    <citation type="submission" date="2018-05" db="EMBL/GenBank/DDBJ databases">
        <authorList>
            <person name="Lanie J.A."/>
            <person name="Ng W.-L."/>
            <person name="Kazmierczak K.M."/>
            <person name="Andrzejewski T.M."/>
            <person name="Davidsen T.M."/>
            <person name="Wayne K.J."/>
            <person name="Tettelin H."/>
            <person name="Glass J.I."/>
            <person name="Rusch D."/>
            <person name="Podicherti R."/>
            <person name="Tsui H.-C.T."/>
            <person name="Winkler M.E."/>
        </authorList>
    </citation>
    <scope>NUCLEOTIDE SEQUENCE</scope>
</reference>